<evidence type="ECO:0000256" key="1">
    <source>
        <dbReference type="SAM" id="MobiDB-lite"/>
    </source>
</evidence>
<protein>
    <submittedName>
        <fullName evidence="2">Uncharacterized protein</fullName>
    </submittedName>
</protein>
<dbReference type="AlphaFoldDB" id="A0AAV5D4D8"/>
<sequence>MVMQVLQNFKKGIGANRLKHHLAGRGGNMIHYSNVPSNVCDYYRRELDRIVTRKKYIQRDNLRREEVAREGNVVHDINDDEDEVLQRVLDLSREEEAYVRRVRDQGGQYEHGGGSSQSQGGGLLDDPAATSVPPSTTVHFIGAKQAASLRAKGEKVGQKRKQHGNETGSDLDMKTKKAEEEFAETEARANAPSDDLSIKMCISVLKTMEELSSEEKVESFEVFKNVQDREIFLCAGPAERLLWIRRKIETQTGIGYGQLC</sequence>
<dbReference type="EMBL" id="BQKI01000012">
    <property type="protein sequence ID" value="GJN05321.1"/>
    <property type="molecule type" value="Genomic_DNA"/>
</dbReference>
<evidence type="ECO:0000313" key="2">
    <source>
        <dbReference type="EMBL" id="GJN05321.1"/>
    </source>
</evidence>
<gene>
    <name evidence="2" type="primary">ga22940</name>
    <name evidence="2" type="ORF">PR202_ga22940</name>
</gene>
<proteinExistence type="predicted"/>
<accession>A0AAV5D4D8</accession>
<feature type="compositionally biased region" description="Gly residues" evidence="1">
    <location>
        <begin position="109"/>
        <end position="123"/>
    </location>
</feature>
<dbReference type="Proteomes" id="UP001054889">
    <property type="component" value="Unassembled WGS sequence"/>
</dbReference>
<dbReference type="PANTHER" id="PTHR34395">
    <property type="entry name" value="OS11G0427500 PROTEIN"/>
    <property type="match status" value="1"/>
</dbReference>
<feature type="region of interest" description="Disordered" evidence="1">
    <location>
        <begin position="149"/>
        <end position="171"/>
    </location>
</feature>
<evidence type="ECO:0000313" key="3">
    <source>
        <dbReference type="Proteomes" id="UP001054889"/>
    </source>
</evidence>
<feature type="region of interest" description="Disordered" evidence="1">
    <location>
        <begin position="103"/>
        <end position="135"/>
    </location>
</feature>
<comment type="caution">
    <text evidence="2">The sequence shown here is derived from an EMBL/GenBank/DDBJ whole genome shotgun (WGS) entry which is preliminary data.</text>
</comment>
<name>A0AAV5D4D8_ELECO</name>
<organism evidence="2 3">
    <name type="scientific">Eleusine coracana subsp. coracana</name>
    <dbReference type="NCBI Taxonomy" id="191504"/>
    <lineage>
        <taxon>Eukaryota</taxon>
        <taxon>Viridiplantae</taxon>
        <taxon>Streptophyta</taxon>
        <taxon>Embryophyta</taxon>
        <taxon>Tracheophyta</taxon>
        <taxon>Spermatophyta</taxon>
        <taxon>Magnoliopsida</taxon>
        <taxon>Liliopsida</taxon>
        <taxon>Poales</taxon>
        <taxon>Poaceae</taxon>
        <taxon>PACMAD clade</taxon>
        <taxon>Chloridoideae</taxon>
        <taxon>Cynodonteae</taxon>
        <taxon>Eleusininae</taxon>
        <taxon>Eleusine</taxon>
    </lineage>
</organism>
<dbReference type="PANTHER" id="PTHR34395:SF15">
    <property type="entry name" value="OS09G0292400 PROTEIN"/>
    <property type="match status" value="1"/>
</dbReference>
<reference evidence="2" key="2">
    <citation type="submission" date="2021-12" db="EMBL/GenBank/DDBJ databases">
        <title>Resequencing data analysis of finger millet.</title>
        <authorList>
            <person name="Hatakeyama M."/>
            <person name="Aluri S."/>
            <person name="Balachadran M.T."/>
            <person name="Sivarajan S.R."/>
            <person name="Poveda L."/>
            <person name="Shimizu-Inatsugi R."/>
            <person name="Schlapbach R."/>
            <person name="Sreeman S.M."/>
            <person name="Shimizu K.K."/>
        </authorList>
    </citation>
    <scope>NUCLEOTIDE SEQUENCE</scope>
</reference>
<reference evidence="2" key="1">
    <citation type="journal article" date="2018" name="DNA Res.">
        <title>Multiple hybrid de novo genome assembly of finger millet, an orphan allotetraploid crop.</title>
        <authorList>
            <person name="Hatakeyama M."/>
            <person name="Aluri S."/>
            <person name="Balachadran M.T."/>
            <person name="Sivarajan S.R."/>
            <person name="Patrignani A."/>
            <person name="Gruter S."/>
            <person name="Poveda L."/>
            <person name="Shimizu-Inatsugi R."/>
            <person name="Baeten J."/>
            <person name="Francoijs K.J."/>
            <person name="Nataraja K.N."/>
            <person name="Reddy Y.A.N."/>
            <person name="Phadnis S."/>
            <person name="Ravikumar R.L."/>
            <person name="Schlapbach R."/>
            <person name="Sreeman S.M."/>
            <person name="Shimizu K.K."/>
        </authorList>
    </citation>
    <scope>NUCLEOTIDE SEQUENCE</scope>
</reference>
<keyword evidence="3" id="KW-1185">Reference proteome</keyword>